<gene>
    <name evidence="2" type="ORF">BRAFLDRAFT_101917</name>
</gene>
<dbReference type="InterPro" id="IPR001315">
    <property type="entry name" value="CARD"/>
</dbReference>
<dbReference type="PROSITE" id="PS50209">
    <property type="entry name" value="CARD"/>
    <property type="match status" value="1"/>
</dbReference>
<dbReference type="SUPFAM" id="SSF52540">
    <property type="entry name" value="P-loop containing nucleoside triphosphate hydrolases"/>
    <property type="match status" value="1"/>
</dbReference>
<reference evidence="2" key="1">
    <citation type="journal article" date="2008" name="Nature">
        <title>The amphioxus genome and the evolution of the chordate karyotype.</title>
        <authorList>
            <consortium name="US DOE Joint Genome Institute (JGI-PGF)"/>
            <person name="Putnam N.H."/>
            <person name="Butts T."/>
            <person name="Ferrier D.E.K."/>
            <person name="Furlong R.F."/>
            <person name="Hellsten U."/>
            <person name="Kawashima T."/>
            <person name="Robinson-Rechavi M."/>
            <person name="Shoguchi E."/>
            <person name="Terry A."/>
            <person name="Yu J.-K."/>
            <person name="Benito-Gutierrez E.L."/>
            <person name="Dubchak I."/>
            <person name="Garcia-Fernandez J."/>
            <person name="Gibson-Brown J.J."/>
            <person name="Grigoriev I.V."/>
            <person name="Horton A.C."/>
            <person name="de Jong P.J."/>
            <person name="Jurka J."/>
            <person name="Kapitonov V.V."/>
            <person name="Kohara Y."/>
            <person name="Kuroki Y."/>
            <person name="Lindquist E."/>
            <person name="Lucas S."/>
            <person name="Osoegawa K."/>
            <person name="Pennacchio L.A."/>
            <person name="Salamov A.A."/>
            <person name="Satou Y."/>
            <person name="Sauka-Spengler T."/>
            <person name="Schmutz J."/>
            <person name="Shin-I T."/>
            <person name="Toyoda A."/>
            <person name="Bronner-Fraser M."/>
            <person name="Fujiyama A."/>
            <person name="Holland L.Z."/>
            <person name="Holland P.W.H."/>
            <person name="Satoh N."/>
            <person name="Rokhsar D.S."/>
        </authorList>
    </citation>
    <scope>NUCLEOTIDE SEQUENCE [LARGE SCALE GENOMIC DNA]</scope>
    <source>
        <strain evidence="2">S238N-H82</strain>
        <tissue evidence="2">Testes</tissue>
    </source>
</reference>
<dbReference type="Pfam" id="PF08477">
    <property type="entry name" value="Roc"/>
    <property type="match status" value="1"/>
</dbReference>
<dbReference type="InterPro" id="IPR011029">
    <property type="entry name" value="DEATH-like_dom_sf"/>
</dbReference>
<dbReference type="PANTHER" id="PTHR12449:SF18">
    <property type="entry name" value="DEATH DOMAIN-CONTAINING PROTEIN"/>
    <property type="match status" value="1"/>
</dbReference>
<dbReference type="InterPro" id="IPR039788">
    <property type="entry name" value="NOL4/NOL4L"/>
</dbReference>
<dbReference type="AlphaFoldDB" id="C3Y129"/>
<dbReference type="SUPFAM" id="SSF47986">
    <property type="entry name" value="DEATH domain"/>
    <property type="match status" value="1"/>
</dbReference>
<dbReference type="SMART" id="SM00114">
    <property type="entry name" value="CARD"/>
    <property type="match status" value="1"/>
</dbReference>
<dbReference type="PANTHER" id="PTHR12449">
    <property type="entry name" value="DEATH DOMAIN-CONTAINING PROTEIN"/>
    <property type="match status" value="1"/>
</dbReference>
<dbReference type="GO" id="GO:0042981">
    <property type="term" value="P:regulation of apoptotic process"/>
    <property type="evidence" value="ECO:0007669"/>
    <property type="project" value="InterPro"/>
</dbReference>
<dbReference type="EMBL" id="GG666480">
    <property type="protein sequence ID" value="EEN65569.1"/>
    <property type="molecule type" value="Genomic_DNA"/>
</dbReference>
<dbReference type="Gene3D" id="3.40.50.300">
    <property type="entry name" value="P-loop containing nucleotide triphosphate hydrolases"/>
    <property type="match status" value="1"/>
</dbReference>
<organism>
    <name type="scientific">Branchiostoma floridae</name>
    <name type="common">Florida lancelet</name>
    <name type="synonym">Amphioxus</name>
    <dbReference type="NCBI Taxonomy" id="7739"/>
    <lineage>
        <taxon>Eukaryota</taxon>
        <taxon>Metazoa</taxon>
        <taxon>Chordata</taxon>
        <taxon>Cephalochordata</taxon>
        <taxon>Leptocardii</taxon>
        <taxon>Amphioxiformes</taxon>
        <taxon>Branchiostomatidae</taxon>
        <taxon>Branchiostoma</taxon>
    </lineage>
</organism>
<dbReference type="Gene3D" id="1.10.533.10">
    <property type="entry name" value="Death Domain, Fas"/>
    <property type="match status" value="1"/>
</dbReference>
<dbReference type="InParanoid" id="C3Y129"/>
<sequence>MTMDKSQFFNAAGDGDVETVRRGLEEGMDINMTSVDGRRPVDCSFGLDRSTRLLIEIFDHEIKSYDSTVSQTETRKQAEYSELQLVTSLGSVEETTVKLFLCGDGQVGKTSLRAILKKTGIITAVLWNIRSKFRKEDAFNPTPGVHVSRKNVRGIGRLSVHDFAGQAQFYVTHAMLLRTTNAIFPVVYKITDVEKEQKRQVHGWLSFIHCSNADPNNRPRIVLIASHADKLQDREGGRRRATAMVNLYRNLFKETLEVSQEVFLMNCMEARSPEIQRLRDVLAVFRDDMLKIIYFRGKSDIVVLKPQWLCSYVFGRLLANDNFPIDKIERTAEDYVTLEELTRVFGTVTDIPLLIKLLKDFQLCHTYDGYTFILPNLLEQEIDKKAWSPVSSQAVYFGIQICCRTEIDSFSCDLFPRLQTLLMQAHPSKLHRPLLWKNSVKCTDGKAEALLQITQNKRQLNIFVRSNDGDREDCKSIMDLLTDMAYKLVQETSPGARSRDMVLSALDLREHTEPHAYSREEAEGAAGKGENLVHPQRNVPEKVTDLLLHLEHLEMDETAWSPVSSKAVYFGIQIRCCSGANSFSTDLFPKLQTLLMQAHPGKLNRPLLWPWKNSAKWTDGKAEAMLQITQDKCRLNIFARSIDGNMEDCKSIMDLLTNMVHSLINETNPGARSSDMVLSALDLREHSPQPHAYSREEVEEAAAKGENVVHPRRNVPERAKDILLHLGNLKGMLGRVARKRPQLVETLRHIHPILDHLRQDDVINMEENDRIRAARTPQDAARELLDILEAKGEEACVGFHSALQQTDKFAASLLEESPMSEEGATAS</sequence>
<name>C3Y129_BRAFL</name>
<dbReference type="CDD" id="cd01671">
    <property type="entry name" value="CARD"/>
    <property type="match status" value="1"/>
</dbReference>
<dbReference type="InterPro" id="IPR027417">
    <property type="entry name" value="P-loop_NTPase"/>
</dbReference>
<dbReference type="eggNOG" id="ENOG502S104">
    <property type="taxonomic scope" value="Eukaryota"/>
</dbReference>
<evidence type="ECO:0000313" key="2">
    <source>
        <dbReference type="EMBL" id="EEN65569.1"/>
    </source>
</evidence>
<evidence type="ECO:0000259" key="1">
    <source>
        <dbReference type="PROSITE" id="PS50209"/>
    </source>
</evidence>
<feature type="domain" description="CARD" evidence="1">
    <location>
        <begin position="738"/>
        <end position="818"/>
    </location>
</feature>
<accession>C3Y129</accession>
<dbReference type="Pfam" id="PF00619">
    <property type="entry name" value="CARD"/>
    <property type="match status" value="1"/>
</dbReference>
<protein>
    <recommendedName>
        <fullName evidence="1">CARD domain-containing protein</fullName>
    </recommendedName>
</protein>
<proteinExistence type="predicted"/>